<feature type="domain" description="Secretin/TonB short N-terminal" evidence="14">
    <location>
        <begin position="290"/>
        <end position="338"/>
    </location>
</feature>
<dbReference type="PRINTS" id="PR00811">
    <property type="entry name" value="BCTERIALGSPD"/>
</dbReference>
<dbReference type="Gene3D" id="3.30.1370.120">
    <property type="match status" value="1"/>
</dbReference>
<evidence type="ECO:0000256" key="7">
    <source>
        <dbReference type="ARBA" id="ARBA00023136"/>
    </source>
</evidence>
<comment type="subunit">
    <text evidence="11">Homododecamer. Tetramer of trimer.</text>
</comment>
<dbReference type="InterPro" id="IPR038591">
    <property type="entry name" value="NolW-like_sf"/>
</dbReference>
<dbReference type="InterPro" id="IPR013355">
    <property type="entry name" value="Pilus_4_PilQ"/>
</dbReference>
<evidence type="ECO:0000256" key="2">
    <source>
        <dbReference type="ARBA" id="ARBA00006304"/>
    </source>
</evidence>
<keyword evidence="4 12" id="KW-0813">Transport</keyword>
<keyword evidence="9" id="KW-0178">Competence</keyword>
<dbReference type="SMART" id="SM00965">
    <property type="entry name" value="STN"/>
    <property type="match status" value="1"/>
</dbReference>
<evidence type="ECO:0000256" key="5">
    <source>
        <dbReference type="ARBA" id="ARBA00022729"/>
    </source>
</evidence>
<accession>A0ABU9YTF7</accession>
<comment type="similarity">
    <text evidence="2">Belongs to the bacterial secretin family. PilQ subfamily.</text>
</comment>
<dbReference type="Pfam" id="PF11741">
    <property type="entry name" value="AMIN"/>
    <property type="match status" value="1"/>
</dbReference>
<protein>
    <recommendedName>
        <fullName evidence="3">Type IV pilus biogenesis and competence protein PilQ</fullName>
    </recommendedName>
</protein>
<dbReference type="InterPro" id="IPR011662">
    <property type="entry name" value="Secretin/TonB_short_N"/>
</dbReference>
<dbReference type="Pfam" id="PF03958">
    <property type="entry name" value="Secretin_N"/>
    <property type="match status" value="1"/>
</dbReference>
<sequence>MSSVTARAQQPAAPAAAPAKNSIESVQASQSNGNVVVKVLLKEPLVGSLGSFSVSNPARVAIDFPATANGTQGSVSFNEGDLRSANLVQVADRTRVVLNLLRPLTYTTQVNGREVLITLANLPARSQEPAPAARFAEQQGASTHSVRDISFRRGKDGEGRIVVDLSDPNAGIDIRQQGASLVVDFLKTTVPERLSRRLDVTDFATPVNTVVTSAQGDSVRMVITPKGLWEHNAYQTDNQFVVEVKALKEDPNKLVQGAGNKKFNGEKLSLNFQNIDVRSVLAAIAEFTNFNIVTSDAVSGSLTLRLKDIPWDQALNIILQAKGLDMRKNGNVIWVAPRDELAAREKLELDSQAQIGDIEPLRTESFQINYHSAKAIYDGILKDKEKTILSKRGVVVMDERSNKLIVSDVPARLDDVRRLLSEIDVAVKQVLIESQIVEASDSFARNLGVRLGFMGLLGNTYSGNSKLTVGAGIEGTGYAAGLTTTQATWNTSNVQNVNLAAPSINGKSAGVLSAVLYNSSGTRFVDLELSALEADGRGKVVSRPRVMTADQNEAVIEQGVDVPYQSCSGNSGCSVSYRKAVLSMKVRPQVTPDGRIAMTVDVNKDSVSSSVSTSSGLAIDTKHVSTRVLVDNGGTVVLGGIYQQDIRNNTTKIPWLGDLPVLGYLFRENERSDSKTELMIFITPRILTDQTAAR</sequence>
<dbReference type="Proteomes" id="UP001410394">
    <property type="component" value="Unassembled WGS sequence"/>
</dbReference>
<keyword evidence="5" id="KW-0732">Signal</keyword>
<evidence type="ECO:0000256" key="1">
    <source>
        <dbReference type="ARBA" id="ARBA00004442"/>
    </source>
</evidence>
<evidence type="ECO:0000313" key="15">
    <source>
        <dbReference type="EMBL" id="MEN3066995.1"/>
    </source>
</evidence>
<keyword evidence="7" id="KW-0472">Membrane</keyword>
<dbReference type="Gene3D" id="3.30.1370.130">
    <property type="match status" value="1"/>
</dbReference>
<dbReference type="InterPro" id="IPR004846">
    <property type="entry name" value="T2SS/T3SS_dom"/>
</dbReference>
<keyword evidence="6" id="KW-0653">Protein transport</keyword>
<evidence type="ECO:0000256" key="13">
    <source>
        <dbReference type="SAM" id="MobiDB-lite"/>
    </source>
</evidence>
<evidence type="ECO:0000259" key="14">
    <source>
        <dbReference type="SMART" id="SM00965"/>
    </source>
</evidence>
<dbReference type="PROSITE" id="PS00875">
    <property type="entry name" value="T2SP_D"/>
    <property type="match status" value="1"/>
</dbReference>
<dbReference type="PANTHER" id="PTHR30604">
    <property type="entry name" value="PROTEIN TRANSPORT PROTEIN HOFQ"/>
    <property type="match status" value="1"/>
</dbReference>
<evidence type="ECO:0000256" key="9">
    <source>
        <dbReference type="ARBA" id="ARBA00023287"/>
    </source>
</evidence>
<dbReference type="InterPro" id="IPR005644">
    <property type="entry name" value="NolW-like"/>
</dbReference>
<dbReference type="PANTHER" id="PTHR30604:SF1">
    <property type="entry name" value="DNA UTILIZATION PROTEIN HOFQ"/>
    <property type="match status" value="1"/>
</dbReference>
<dbReference type="InterPro" id="IPR004845">
    <property type="entry name" value="T2SS_GspD_CS"/>
</dbReference>
<dbReference type="EMBL" id="JBDIVE010000001">
    <property type="protein sequence ID" value="MEN3066995.1"/>
    <property type="molecule type" value="Genomic_DNA"/>
</dbReference>
<dbReference type="InterPro" id="IPR021731">
    <property type="entry name" value="AMIN_dom"/>
</dbReference>
<dbReference type="InterPro" id="IPR001775">
    <property type="entry name" value="GspD/PilQ"/>
</dbReference>
<dbReference type="InterPro" id="IPR051808">
    <property type="entry name" value="Type_IV_pilus_biogenesis"/>
</dbReference>
<evidence type="ECO:0000256" key="10">
    <source>
        <dbReference type="ARBA" id="ARBA00024678"/>
    </source>
</evidence>
<proteinExistence type="inferred from homology"/>
<evidence type="ECO:0000313" key="16">
    <source>
        <dbReference type="Proteomes" id="UP001410394"/>
    </source>
</evidence>
<keyword evidence="16" id="KW-1185">Reference proteome</keyword>
<evidence type="ECO:0000256" key="6">
    <source>
        <dbReference type="ARBA" id="ARBA00022927"/>
    </source>
</evidence>
<dbReference type="Pfam" id="PF07660">
    <property type="entry name" value="STN"/>
    <property type="match status" value="1"/>
</dbReference>
<evidence type="ECO:0000256" key="8">
    <source>
        <dbReference type="ARBA" id="ARBA00023237"/>
    </source>
</evidence>
<organism evidence="15 16">
    <name type="scientific">Uliginosibacterium sediminicola</name>
    <dbReference type="NCBI Taxonomy" id="2024550"/>
    <lineage>
        <taxon>Bacteria</taxon>
        <taxon>Pseudomonadati</taxon>
        <taxon>Pseudomonadota</taxon>
        <taxon>Betaproteobacteria</taxon>
        <taxon>Rhodocyclales</taxon>
        <taxon>Zoogloeaceae</taxon>
        <taxon>Uliginosibacterium</taxon>
    </lineage>
</organism>
<feature type="region of interest" description="Disordered" evidence="13">
    <location>
        <begin position="1"/>
        <end position="20"/>
    </location>
</feature>
<name>A0ABU9YTF7_9RHOO</name>
<evidence type="ECO:0000256" key="4">
    <source>
        <dbReference type="ARBA" id="ARBA00022448"/>
    </source>
</evidence>
<dbReference type="Pfam" id="PF00263">
    <property type="entry name" value="Secretin"/>
    <property type="match status" value="1"/>
</dbReference>
<feature type="compositionally biased region" description="Low complexity" evidence="13">
    <location>
        <begin position="1"/>
        <end position="19"/>
    </location>
</feature>
<dbReference type="Gene3D" id="2.60.40.3500">
    <property type="match status" value="1"/>
</dbReference>
<keyword evidence="8" id="KW-0998">Cell outer membrane</keyword>
<comment type="subcellular location">
    <subcellularLocation>
        <location evidence="1 12">Cell outer membrane</location>
    </subcellularLocation>
</comment>
<dbReference type="Gene3D" id="2.60.40.3470">
    <property type="match status" value="1"/>
</dbReference>
<comment type="caution">
    <text evidence="15">The sequence shown here is derived from an EMBL/GenBank/DDBJ whole genome shotgun (WGS) entry which is preliminary data.</text>
</comment>
<gene>
    <name evidence="15" type="primary">pilQ</name>
    <name evidence="15" type="ORF">ABDB84_00815</name>
</gene>
<dbReference type="NCBIfam" id="TIGR02515">
    <property type="entry name" value="IV_pilus_PilQ"/>
    <property type="match status" value="1"/>
</dbReference>
<evidence type="ECO:0000256" key="3">
    <source>
        <dbReference type="ARBA" id="ARBA00014124"/>
    </source>
</evidence>
<evidence type="ECO:0000256" key="11">
    <source>
        <dbReference type="ARBA" id="ARBA00025897"/>
    </source>
</evidence>
<reference evidence="15 16" key="1">
    <citation type="journal article" date="2018" name="Int. J. Syst. Evol. Microbiol.">
        <title>Uliginosibacterium sediminicola sp. nov., isolated from freshwater sediment.</title>
        <authorList>
            <person name="Hwang W.M."/>
            <person name="Kim S.M."/>
            <person name="Kang K."/>
            <person name="Ahn T.Y."/>
        </authorList>
    </citation>
    <scope>NUCLEOTIDE SEQUENCE [LARGE SCALE GENOMIC DNA]</scope>
    <source>
        <strain evidence="15 16">M1-21</strain>
    </source>
</reference>
<comment type="function">
    <text evidence="10">Required for type IV pilus biogenesis and competence. Could function as a pore for exit of the pilus but also as a channel for entry of heme and antimicrobial agents and uptake of transforming DNA.</text>
</comment>
<evidence type="ECO:0000256" key="12">
    <source>
        <dbReference type="RuleBase" id="RU004004"/>
    </source>
</evidence>